<evidence type="ECO:0000313" key="2">
    <source>
        <dbReference type="EMBL" id="GLD70079.1"/>
    </source>
</evidence>
<evidence type="ECO:0000313" key="3">
    <source>
        <dbReference type="Proteomes" id="UP001279410"/>
    </source>
</evidence>
<organism evidence="2 3">
    <name type="scientific">Lates japonicus</name>
    <name type="common">Japanese lates</name>
    <dbReference type="NCBI Taxonomy" id="270547"/>
    <lineage>
        <taxon>Eukaryota</taxon>
        <taxon>Metazoa</taxon>
        <taxon>Chordata</taxon>
        <taxon>Craniata</taxon>
        <taxon>Vertebrata</taxon>
        <taxon>Euteleostomi</taxon>
        <taxon>Actinopterygii</taxon>
        <taxon>Neopterygii</taxon>
        <taxon>Teleostei</taxon>
        <taxon>Neoteleostei</taxon>
        <taxon>Acanthomorphata</taxon>
        <taxon>Carangaria</taxon>
        <taxon>Carangaria incertae sedis</taxon>
        <taxon>Centropomidae</taxon>
        <taxon>Lates</taxon>
    </lineage>
</organism>
<protein>
    <submittedName>
        <fullName evidence="2">Transcription factor SOX-8</fullName>
    </submittedName>
</protein>
<reference evidence="2" key="1">
    <citation type="submission" date="2022-08" db="EMBL/GenBank/DDBJ databases">
        <title>Genome sequencing of akame (Lates japonicus).</title>
        <authorList>
            <person name="Hashiguchi Y."/>
            <person name="Takahashi H."/>
        </authorList>
    </citation>
    <scope>NUCLEOTIDE SEQUENCE</scope>
    <source>
        <strain evidence="2">Kochi</strain>
    </source>
</reference>
<dbReference type="EMBL" id="BRZM01000334">
    <property type="protein sequence ID" value="GLD70079.1"/>
    <property type="molecule type" value="Genomic_DNA"/>
</dbReference>
<feature type="region of interest" description="Disordered" evidence="1">
    <location>
        <begin position="1"/>
        <end position="22"/>
    </location>
</feature>
<dbReference type="Proteomes" id="UP001279410">
    <property type="component" value="Unassembled WGS sequence"/>
</dbReference>
<keyword evidence="3" id="KW-1185">Reference proteome</keyword>
<dbReference type="AlphaFoldDB" id="A0AAD3RH10"/>
<comment type="caution">
    <text evidence="2">The sequence shown here is derived from an EMBL/GenBank/DDBJ whole genome shotgun (WGS) entry which is preliminary data.</text>
</comment>
<gene>
    <name evidence="2" type="ORF">AKAME5_002139600</name>
</gene>
<accession>A0AAD3RH10</accession>
<sequence>MSRTTPTPMLVLSTGSDGRVPAHRFGQKLDSEDDERFPACIRDTCFSSAQGIRLVLGAHARERNGSLKSKPTSKRP</sequence>
<evidence type="ECO:0000256" key="1">
    <source>
        <dbReference type="SAM" id="MobiDB-lite"/>
    </source>
</evidence>
<name>A0AAD3RH10_LATJO</name>
<proteinExistence type="predicted"/>